<dbReference type="EMBL" id="HBUF01360373">
    <property type="protein sequence ID" value="CAG6720353.1"/>
    <property type="molecule type" value="Transcribed_RNA"/>
</dbReference>
<dbReference type="AlphaFoldDB" id="A0A8D8V9I2"/>
<evidence type="ECO:0000313" key="2">
    <source>
        <dbReference type="EMBL" id="CAG6720353.1"/>
    </source>
</evidence>
<feature type="transmembrane region" description="Helical" evidence="1">
    <location>
        <begin position="29"/>
        <end position="50"/>
    </location>
</feature>
<organism evidence="2">
    <name type="scientific">Cacopsylla melanoneura</name>
    <dbReference type="NCBI Taxonomy" id="428564"/>
    <lineage>
        <taxon>Eukaryota</taxon>
        <taxon>Metazoa</taxon>
        <taxon>Ecdysozoa</taxon>
        <taxon>Arthropoda</taxon>
        <taxon>Hexapoda</taxon>
        <taxon>Insecta</taxon>
        <taxon>Pterygota</taxon>
        <taxon>Neoptera</taxon>
        <taxon>Paraneoptera</taxon>
        <taxon>Hemiptera</taxon>
        <taxon>Sternorrhyncha</taxon>
        <taxon>Psylloidea</taxon>
        <taxon>Psyllidae</taxon>
        <taxon>Psyllinae</taxon>
        <taxon>Cacopsylla</taxon>
    </lineage>
</organism>
<feature type="transmembrane region" description="Helical" evidence="1">
    <location>
        <begin position="70"/>
        <end position="92"/>
    </location>
</feature>
<reference evidence="2" key="1">
    <citation type="submission" date="2021-05" db="EMBL/GenBank/DDBJ databases">
        <authorList>
            <person name="Alioto T."/>
            <person name="Alioto T."/>
            <person name="Gomez Garrido J."/>
        </authorList>
    </citation>
    <scope>NUCLEOTIDE SEQUENCE</scope>
</reference>
<accession>A0A8D8V9I2</accession>
<proteinExistence type="predicted"/>
<keyword evidence="1" id="KW-0472">Membrane</keyword>
<name>A0A8D8V9I2_9HEMI</name>
<evidence type="ECO:0008006" key="3">
    <source>
        <dbReference type="Google" id="ProtNLM"/>
    </source>
</evidence>
<sequence>MEVVKNNNKKNLNKGHRGLHNEYHSQNKFSFLFFSSLLSSPLLFSSLLSSLFSPLLSLSPLSCLYLSPHYYLSGVATVSPPLLFFCLCRVVFCPRLSSGPVSPALLPHLFSSYRFLSLSGPRHW</sequence>
<evidence type="ECO:0000256" key="1">
    <source>
        <dbReference type="SAM" id="Phobius"/>
    </source>
</evidence>
<keyword evidence="1" id="KW-1133">Transmembrane helix</keyword>
<protein>
    <recommendedName>
        <fullName evidence="3">Transmembrane protein</fullName>
    </recommendedName>
</protein>
<keyword evidence="1" id="KW-0812">Transmembrane</keyword>